<feature type="compositionally biased region" description="Pro residues" evidence="2">
    <location>
        <begin position="82"/>
        <end position="91"/>
    </location>
</feature>
<organism evidence="5 6">
    <name type="scientific">Sinorhizobium numidicum</name>
    <dbReference type="NCBI Taxonomy" id="680248"/>
    <lineage>
        <taxon>Bacteria</taxon>
        <taxon>Pseudomonadati</taxon>
        <taxon>Pseudomonadota</taxon>
        <taxon>Alphaproteobacteria</taxon>
        <taxon>Hyphomicrobiales</taxon>
        <taxon>Rhizobiaceae</taxon>
        <taxon>Sinorhizobium/Ensifer group</taxon>
        <taxon>Sinorhizobium</taxon>
    </lineage>
</organism>
<dbReference type="InterPro" id="IPR013249">
    <property type="entry name" value="RNA_pol_sigma70_r4_t2"/>
</dbReference>
<dbReference type="InterPro" id="IPR036388">
    <property type="entry name" value="WH-like_DNA-bd_sf"/>
</dbReference>
<dbReference type="Gene3D" id="1.10.10.10">
    <property type="entry name" value="Winged helix-like DNA-binding domain superfamily/Winged helix DNA-binding domain"/>
    <property type="match status" value="1"/>
</dbReference>
<comment type="subunit">
    <text evidence="1">Interacts transiently with the RNA polymerase catalytic core formed by RpoA, RpoB, RpoC and RpoZ (2 alpha, 1 beta, 1 beta' and 1 omega subunit) to form the RNA polymerase holoenzyme that can initiate transcription.</text>
</comment>
<keyword evidence="6" id="KW-1185">Reference proteome</keyword>
<feature type="region of interest" description="Disordered" evidence="2">
    <location>
        <begin position="75"/>
        <end position="98"/>
    </location>
</feature>
<feature type="domain" description="RNA polymerase sigma factor 70 region 4 type 2" evidence="4">
    <location>
        <begin position="115"/>
        <end position="165"/>
    </location>
</feature>
<evidence type="ECO:0000256" key="2">
    <source>
        <dbReference type="SAM" id="MobiDB-lite"/>
    </source>
</evidence>
<dbReference type="SUPFAM" id="SSF54427">
    <property type="entry name" value="NTF2-like"/>
    <property type="match status" value="1"/>
</dbReference>
<feature type="domain" description="RNA polymerase sigma-70 region 2" evidence="3">
    <location>
        <begin position="16"/>
        <end position="75"/>
    </location>
</feature>
<evidence type="ECO:0000256" key="1">
    <source>
        <dbReference type="ARBA" id="ARBA00011344"/>
    </source>
</evidence>
<name>A0ABY8CPJ1_9HYPH</name>
<dbReference type="PANTHER" id="PTHR30173">
    <property type="entry name" value="SIGMA 19 FACTOR"/>
    <property type="match status" value="1"/>
</dbReference>
<gene>
    <name evidence="5" type="ORF">PYH38_001993</name>
</gene>
<proteinExistence type="predicted"/>
<dbReference type="RefSeq" id="WP_280731261.1">
    <property type="nucleotide sequence ID" value="NZ_CP120367.1"/>
</dbReference>
<dbReference type="InterPro" id="IPR014284">
    <property type="entry name" value="RNA_pol_sigma-70_dom"/>
</dbReference>
<dbReference type="InterPro" id="IPR013325">
    <property type="entry name" value="RNA_pol_sigma_r2"/>
</dbReference>
<dbReference type="Gene3D" id="3.10.450.50">
    <property type="match status" value="1"/>
</dbReference>
<dbReference type="EMBL" id="CP120370">
    <property type="protein sequence ID" value="WEX80544.1"/>
    <property type="molecule type" value="Genomic_DNA"/>
</dbReference>
<dbReference type="InterPro" id="IPR013324">
    <property type="entry name" value="RNA_pol_sigma_r3/r4-like"/>
</dbReference>
<dbReference type="NCBIfam" id="TIGR02937">
    <property type="entry name" value="sigma70-ECF"/>
    <property type="match status" value="1"/>
</dbReference>
<dbReference type="Gene3D" id="1.10.1740.10">
    <property type="match status" value="1"/>
</dbReference>
<evidence type="ECO:0000313" key="6">
    <source>
        <dbReference type="Proteomes" id="UP001235547"/>
    </source>
</evidence>
<dbReference type="Proteomes" id="UP001235547">
    <property type="component" value="Chromosome 2"/>
</dbReference>
<evidence type="ECO:0000259" key="4">
    <source>
        <dbReference type="Pfam" id="PF08281"/>
    </source>
</evidence>
<protein>
    <submittedName>
        <fullName evidence="5">Sigma-70 family RNA polymerase sigma factor</fullName>
    </submittedName>
</protein>
<accession>A0ABY8CPJ1</accession>
<dbReference type="InterPro" id="IPR007627">
    <property type="entry name" value="RNA_pol_sigma70_r2"/>
</dbReference>
<dbReference type="InterPro" id="IPR052704">
    <property type="entry name" value="ECF_Sigma-70_Domain"/>
</dbReference>
<evidence type="ECO:0000313" key="5">
    <source>
        <dbReference type="EMBL" id="WEX80544.1"/>
    </source>
</evidence>
<dbReference type="PANTHER" id="PTHR30173:SF43">
    <property type="entry name" value="ECF RNA POLYMERASE SIGMA FACTOR SIGI-RELATED"/>
    <property type="match status" value="1"/>
</dbReference>
<reference evidence="5 6" key="1">
    <citation type="submission" date="2023-03" db="EMBL/GenBank/DDBJ databases">
        <authorList>
            <person name="Kaur S."/>
            <person name="Espinosa-Saiz D."/>
            <person name="Velazquez E."/>
            <person name="Menendez E."/>
            <person name="diCenzo G.C."/>
        </authorList>
    </citation>
    <scope>NUCLEOTIDE SEQUENCE [LARGE SCALE GENOMIC DNA]</scope>
    <source>
        <strain evidence="5 6">LMG 27395</strain>
    </source>
</reference>
<dbReference type="SUPFAM" id="SSF88946">
    <property type="entry name" value="Sigma2 domain of RNA polymerase sigma factors"/>
    <property type="match status" value="1"/>
</dbReference>
<sequence>MDEKKFLAEQFEGSRAHLKAVAYRMLGSRTEAEDAVQESWLRLSRADTSDVENLRGWLTTVVARVCLDMLRTRKSRREEPLETPPSSPAPSPDGAHAEAMNPEQEALFADAVGLALLVVLNRLTPSERIAFVLHDMFDLSFEEIAPIVERTPAAARQLASRARRRVRGAPALPVADLNRQRKVVDAFLAASRGGDFDALLAVLAPDVVFHADAVAARMGARAEIRGAAAVAETFKGRAQGALPALVDGTIGLLVAPQGRLRVVLALTLQGGRITAIEALADPDRLGRLDLAVLDA</sequence>
<dbReference type="Pfam" id="PF04542">
    <property type="entry name" value="Sigma70_r2"/>
    <property type="match status" value="1"/>
</dbReference>
<dbReference type="Pfam" id="PF08281">
    <property type="entry name" value="Sigma70_r4_2"/>
    <property type="match status" value="1"/>
</dbReference>
<dbReference type="InterPro" id="IPR032710">
    <property type="entry name" value="NTF2-like_dom_sf"/>
</dbReference>
<evidence type="ECO:0000259" key="3">
    <source>
        <dbReference type="Pfam" id="PF04542"/>
    </source>
</evidence>
<dbReference type="SUPFAM" id="SSF88659">
    <property type="entry name" value="Sigma3 and sigma4 domains of RNA polymerase sigma factors"/>
    <property type="match status" value="1"/>
</dbReference>